<dbReference type="EMBL" id="LR778301">
    <property type="protein sequence ID" value="CAB1367840.1"/>
    <property type="molecule type" value="Genomic_DNA"/>
</dbReference>
<sequence length="376" mass="41057">MGRVRLEPGRIRHGQALAFDLYDGQGRTLLRRGFVVQRPDQLDRLIERGAYFDAEFEETSSPSGKLELVSVHGLVADVIRDYEPVLGQPVESLSPADVLDIARRIQDACLLDADPALACVQLQRASRYSLRHSFHTAVLTEVLLARMGRDDASRLQAVAGALTMNVAMLGLQDALYHQNGALTPEQKRQIVTHPQAGARALAALGVDNPIWLDVVEHHHELPDGSGYAKRLKEESLSLESQVVSLADRYSAMVSERAYRAGSHPHIAAKELLSRQAATIAPGIAATFVQEVGLYPPGTVVLLANGEMAVVVRRTLNPSQPVARALRAPSGVRHPQPLKRLTSKPAYAIRDVLGPEKIRDFDLATLWPPTETGDDGE</sequence>
<dbReference type="KEGG" id="doe:DENOEST_0675"/>
<evidence type="ECO:0000313" key="2">
    <source>
        <dbReference type="Proteomes" id="UP000515733"/>
    </source>
</evidence>
<evidence type="ECO:0000313" key="1">
    <source>
        <dbReference type="EMBL" id="CAB1367840.1"/>
    </source>
</evidence>
<gene>
    <name evidence="1" type="ORF">DENOEST_0675</name>
</gene>
<dbReference type="PANTHER" id="PTHR43155:SF2">
    <property type="entry name" value="CYCLIC DI-GMP PHOSPHODIESTERASE PA4108"/>
    <property type="match status" value="1"/>
</dbReference>
<proteinExistence type="predicted"/>
<dbReference type="InterPro" id="IPR003607">
    <property type="entry name" value="HD/PDEase_dom"/>
</dbReference>
<protein>
    <submittedName>
        <fullName evidence="1">Metal dependent phosphohydrolase</fullName>
    </submittedName>
</protein>
<keyword evidence="1" id="KW-0378">Hydrolase</keyword>
<dbReference type="RefSeq" id="WP_145769969.1">
    <property type="nucleotide sequence ID" value="NZ_LR778301.1"/>
</dbReference>
<dbReference type="PROSITE" id="PS51832">
    <property type="entry name" value="HD_GYP"/>
    <property type="match status" value="1"/>
</dbReference>
<organism evidence="1 2">
    <name type="scientific">Denitratisoma oestradiolicum</name>
    <dbReference type="NCBI Taxonomy" id="311182"/>
    <lineage>
        <taxon>Bacteria</taxon>
        <taxon>Pseudomonadati</taxon>
        <taxon>Pseudomonadota</taxon>
        <taxon>Betaproteobacteria</taxon>
        <taxon>Nitrosomonadales</taxon>
        <taxon>Sterolibacteriaceae</taxon>
        <taxon>Denitratisoma</taxon>
    </lineage>
</organism>
<dbReference type="AlphaFoldDB" id="A0A6S6XSY9"/>
<dbReference type="OrthoDB" id="9774747at2"/>
<dbReference type="Gene3D" id="1.10.3210.10">
    <property type="entry name" value="Hypothetical protein af1432"/>
    <property type="match status" value="1"/>
</dbReference>
<name>A0A6S6XSY9_9PROT</name>
<dbReference type="CDD" id="cd00077">
    <property type="entry name" value="HDc"/>
    <property type="match status" value="1"/>
</dbReference>
<dbReference type="Proteomes" id="UP000515733">
    <property type="component" value="Chromosome"/>
</dbReference>
<dbReference type="PANTHER" id="PTHR43155">
    <property type="entry name" value="CYCLIC DI-GMP PHOSPHODIESTERASE PA4108-RELATED"/>
    <property type="match status" value="1"/>
</dbReference>
<dbReference type="SUPFAM" id="SSF109604">
    <property type="entry name" value="HD-domain/PDEase-like"/>
    <property type="match status" value="1"/>
</dbReference>
<accession>A0A6S6XSY9</accession>
<dbReference type="InterPro" id="IPR037522">
    <property type="entry name" value="HD_GYP_dom"/>
</dbReference>
<reference evidence="1 2" key="1">
    <citation type="submission" date="2020-03" db="EMBL/GenBank/DDBJ databases">
        <authorList>
            <consortium name="Genoscope - CEA"/>
            <person name="William W."/>
        </authorList>
    </citation>
    <scope>NUCLEOTIDE SEQUENCE [LARGE SCALE GENOMIC DNA]</scope>
    <source>
        <strain evidence="2">DSM 16959</strain>
    </source>
</reference>
<dbReference type="GO" id="GO:0008081">
    <property type="term" value="F:phosphoric diester hydrolase activity"/>
    <property type="evidence" value="ECO:0007669"/>
    <property type="project" value="UniProtKB-ARBA"/>
</dbReference>
<dbReference type="Pfam" id="PF13487">
    <property type="entry name" value="HD_5"/>
    <property type="match status" value="1"/>
</dbReference>
<keyword evidence="2" id="KW-1185">Reference proteome</keyword>